<dbReference type="SUPFAM" id="SSF100934">
    <property type="entry name" value="Heat shock protein 70kD (HSP70), C-terminal subdomain"/>
    <property type="match status" value="1"/>
</dbReference>
<dbReference type="Gene3D" id="1.20.1270.10">
    <property type="match status" value="1"/>
</dbReference>
<dbReference type="Proteomes" id="UP001189429">
    <property type="component" value="Unassembled WGS sequence"/>
</dbReference>
<dbReference type="EMBL" id="CAUYUJ010002883">
    <property type="protein sequence ID" value="CAK0802798.1"/>
    <property type="molecule type" value="Genomic_DNA"/>
</dbReference>
<name>A0ABN9QAD9_9DINO</name>
<evidence type="ECO:0000313" key="2">
    <source>
        <dbReference type="EMBL" id="CAK0802798.1"/>
    </source>
</evidence>
<organism evidence="2 3">
    <name type="scientific">Prorocentrum cordatum</name>
    <dbReference type="NCBI Taxonomy" id="2364126"/>
    <lineage>
        <taxon>Eukaryota</taxon>
        <taxon>Sar</taxon>
        <taxon>Alveolata</taxon>
        <taxon>Dinophyceae</taxon>
        <taxon>Prorocentrales</taxon>
        <taxon>Prorocentraceae</taxon>
        <taxon>Prorocentrum</taxon>
    </lineage>
</organism>
<sequence>MAVAADPSVEEAAKLRAVRTEAPGPARGEGAEARLALGRGAELLRSGAAELVALLGGDALAERWSGTGGLPTPPRPSSGALGRAPGGLAEVRSRLEQHAEVPAEMQVECSTDAGDADGFQCETVGGDGVKLKKVEFEDAFTAKYGLMNYCFTIRSTMQGEKLLNKFTFGSREKTEKAVQHTLTWLESSTGSDVAGYKGKNKELEDAVNSSLPKAFGHDSSKDEKLRGQFVDGKSRQLTLDWLDTPKLNVVASSKGKHHEREDIVNPFLLKGYGSDFHEGAFHAKHGVVHPCFTMRHSLQEAKLQNKFGERDKDGTEKVAKEAPAAAAELSDELGQQLADGESELVAERPRAAEPERALQRGCQGKAELTARARQAKAASVLQELIEGPGKRDSFSACAPCNRPGAKLSDLTHLLLRVSQMLTHLPLQR</sequence>
<evidence type="ECO:0000313" key="3">
    <source>
        <dbReference type="Proteomes" id="UP001189429"/>
    </source>
</evidence>
<reference evidence="2" key="1">
    <citation type="submission" date="2023-10" db="EMBL/GenBank/DDBJ databases">
        <authorList>
            <person name="Chen Y."/>
            <person name="Shah S."/>
            <person name="Dougan E. K."/>
            <person name="Thang M."/>
            <person name="Chan C."/>
        </authorList>
    </citation>
    <scope>NUCLEOTIDE SEQUENCE [LARGE SCALE GENOMIC DNA]</scope>
</reference>
<accession>A0ABN9QAD9</accession>
<proteinExistence type="predicted"/>
<dbReference type="InterPro" id="IPR029048">
    <property type="entry name" value="HSP70_C_sf"/>
</dbReference>
<evidence type="ECO:0000256" key="1">
    <source>
        <dbReference type="SAM" id="MobiDB-lite"/>
    </source>
</evidence>
<keyword evidence="3" id="KW-1185">Reference proteome</keyword>
<feature type="region of interest" description="Disordered" evidence="1">
    <location>
        <begin position="1"/>
        <end position="29"/>
    </location>
</feature>
<protein>
    <submittedName>
        <fullName evidence="2">Uncharacterized protein</fullName>
    </submittedName>
</protein>
<gene>
    <name evidence="2" type="ORF">PCOR1329_LOCUS10181</name>
</gene>
<feature type="region of interest" description="Disordered" evidence="1">
    <location>
        <begin position="65"/>
        <end position="85"/>
    </location>
</feature>
<comment type="caution">
    <text evidence="2">The sequence shown here is derived from an EMBL/GenBank/DDBJ whole genome shotgun (WGS) entry which is preliminary data.</text>
</comment>